<evidence type="ECO:0000256" key="9">
    <source>
        <dbReference type="ARBA" id="ARBA00022840"/>
    </source>
</evidence>
<dbReference type="InterPro" id="IPR000719">
    <property type="entry name" value="Prot_kinase_dom"/>
</dbReference>
<keyword evidence="4 17" id="KW-0808">Transferase</keyword>
<dbReference type="AlphaFoldDB" id="A0AAN7FSA9"/>
<dbReference type="EMBL" id="JAXUIC010000002">
    <property type="protein sequence ID" value="KAK4599298.1"/>
    <property type="molecule type" value="Genomic_DNA"/>
</dbReference>
<evidence type="ECO:0000313" key="23">
    <source>
        <dbReference type="Proteomes" id="UP001324115"/>
    </source>
</evidence>
<dbReference type="Gene3D" id="1.10.510.10">
    <property type="entry name" value="Transferase(Phosphotransferase) domain 1"/>
    <property type="match status" value="1"/>
</dbReference>
<comment type="catalytic activity">
    <reaction evidence="15 17">
        <text>L-threonyl-[protein] + ATP = O-phospho-L-threonyl-[protein] + ADP + H(+)</text>
        <dbReference type="Rhea" id="RHEA:46608"/>
        <dbReference type="Rhea" id="RHEA-COMP:11060"/>
        <dbReference type="Rhea" id="RHEA-COMP:11605"/>
        <dbReference type="ChEBI" id="CHEBI:15378"/>
        <dbReference type="ChEBI" id="CHEBI:30013"/>
        <dbReference type="ChEBI" id="CHEBI:30616"/>
        <dbReference type="ChEBI" id="CHEBI:61977"/>
        <dbReference type="ChEBI" id="CHEBI:456216"/>
        <dbReference type="EC" id="2.7.11.1"/>
    </reaction>
</comment>
<dbReference type="InterPro" id="IPR008271">
    <property type="entry name" value="Ser/Thr_kinase_AS"/>
</dbReference>
<keyword evidence="23" id="KW-1185">Reference proteome</keyword>
<organism evidence="22 23">
    <name type="scientific">Quercus rubra</name>
    <name type="common">Northern red oak</name>
    <name type="synonym">Quercus borealis</name>
    <dbReference type="NCBI Taxonomy" id="3512"/>
    <lineage>
        <taxon>Eukaryota</taxon>
        <taxon>Viridiplantae</taxon>
        <taxon>Streptophyta</taxon>
        <taxon>Embryophyta</taxon>
        <taxon>Tracheophyta</taxon>
        <taxon>Spermatophyta</taxon>
        <taxon>Magnoliopsida</taxon>
        <taxon>eudicotyledons</taxon>
        <taxon>Gunneridae</taxon>
        <taxon>Pentapetalae</taxon>
        <taxon>rosids</taxon>
        <taxon>fabids</taxon>
        <taxon>Fagales</taxon>
        <taxon>Fagaceae</taxon>
        <taxon>Quercus</taxon>
    </lineage>
</organism>
<feature type="domain" description="Protein kinase" evidence="20">
    <location>
        <begin position="512"/>
        <end position="798"/>
    </location>
</feature>
<dbReference type="SMART" id="SM00108">
    <property type="entry name" value="B_lectin"/>
    <property type="match status" value="1"/>
</dbReference>
<evidence type="ECO:0000256" key="17">
    <source>
        <dbReference type="PIRNR" id="PIRNR000641"/>
    </source>
</evidence>
<keyword evidence="6 19" id="KW-0732">Signal</keyword>
<dbReference type="Gene3D" id="3.30.200.20">
    <property type="entry name" value="Phosphorylase Kinase, domain 1"/>
    <property type="match status" value="1"/>
</dbReference>
<evidence type="ECO:0000256" key="8">
    <source>
        <dbReference type="ARBA" id="ARBA00022777"/>
    </source>
</evidence>
<dbReference type="InterPro" id="IPR017441">
    <property type="entry name" value="Protein_kinase_ATP_BS"/>
</dbReference>
<evidence type="ECO:0000256" key="12">
    <source>
        <dbReference type="ARBA" id="ARBA00023157"/>
    </source>
</evidence>
<dbReference type="Gene3D" id="2.90.10.10">
    <property type="entry name" value="Bulb-type lectin domain"/>
    <property type="match status" value="1"/>
</dbReference>
<evidence type="ECO:0000256" key="15">
    <source>
        <dbReference type="ARBA" id="ARBA00047899"/>
    </source>
</evidence>
<proteinExistence type="inferred from homology"/>
<evidence type="ECO:0000256" key="16">
    <source>
        <dbReference type="ARBA" id="ARBA00048679"/>
    </source>
</evidence>
<dbReference type="PIRSF" id="PIRSF000641">
    <property type="entry name" value="SRK"/>
    <property type="match status" value="1"/>
</dbReference>
<sequence>MANIILFLLSFALFAPFSSSTFQTLSKGSSLSSEKPEDVLTSPNNVFSAGFYSVGENAFCFAIWFSNSRTIVWMANRDQPVNGQRSKLSLLKNGNLILTDAGKFTIWTTNTFSLSLVQLSLYNSGNLVLRNMEGVILWQSFDFPTDTLLPEQQLTKNTKLVSSRSQTNYSSGFYQFFFDNDNILRLIFNGHDVSTVYWPYPWLLSWEAGRSAFNSSRNAVLNSLGNFSSSDNFNFMSADYGIELHRKLTLGYDGNIRLYSWGWSEEEQTQTWVVSWQAIQNPCTIHGVCGANSLCKYVASSHRKCTCLPGYKMKNRTDWSYGCEPEFDLLPRNKNESAFLLLSHVEFYGYDFGSFPGYTLDQCTDLCLRLHNCEGFQYYGFDNGKGFTSCFPKTLLLNGHRSPDFKGVAYLRLPKRYNFSYNNPVEESSLDCSRGGTIQLDRKYVKIHEKGTVKFMLWFACGVGGLELTCIFVVCCLLITTRKSTGADEQGHALAATRFKKFTYSELKKATKGFTKEIGRGAWGAVYKGVLSDNRVAAIKRLNEANQGEDVFLAEVSIIGRLNHMNLIDMWGYCAEGKRRLLVYEYMEHGSLAENLSSNALDWKQRFKIALGVAKGLTYLHEECLEWVLHCDVKPHNILLDSNYEPKVADFGLSKLQNRGALNNPNFSRMRGTRGYMAPEWVFNLPITSKVDVYSYGIVMLEMVTGESTITGVHTTDVGVEAKNKKLATWVKGKKNREVATTSWIDDIMDPKMEGIYDKGKMEILVEMALQCLEEDKDERPTMKQIVEKLLHLENDLL</sequence>
<dbReference type="PROSITE" id="PS00108">
    <property type="entry name" value="PROTEIN_KINASE_ST"/>
    <property type="match status" value="1"/>
</dbReference>
<comment type="caution">
    <text evidence="22">The sequence shown here is derived from an EMBL/GenBank/DDBJ whole genome shotgun (WGS) entry which is preliminary data.</text>
</comment>
<dbReference type="Pfam" id="PF00069">
    <property type="entry name" value="Pkinase"/>
    <property type="match status" value="1"/>
</dbReference>
<evidence type="ECO:0000259" key="20">
    <source>
        <dbReference type="PROSITE" id="PS50011"/>
    </source>
</evidence>
<dbReference type="InterPro" id="IPR001480">
    <property type="entry name" value="Bulb-type_lectin_dom"/>
</dbReference>
<dbReference type="FunFam" id="3.30.200.20:FF:000059">
    <property type="entry name" value="S-receptor-like serine/threonine-protein kinase"/>
    <property type="match status" value="1"/>
</dbReference>
<dbReference type="PANTHER" id="PTHR47974">
    <property type="entry name" value="OS07G0415500 PROTEIN"/>
    <property type="match status" value="1"/>
</dbReference>
<feature type="domain" description="Bulb-type lectin" evidence="21">
    <location>
        <begin position="16"/>
        <end position="142"/>
    </location>
</feature>
<evidence type="ECO:0000256" key="18">
    <source>
        <dbReference type="PROSITE-ProRule" id="PRU10141"/>
    </source>
</evidence>
<keyword evidence="7 17" id="KW-0547">Nucleotide-binding</keyword>
<dbReference type="GO" id="GO:0016020">
    <property type="term" value="C:membrane"/>
    <property type="evidence" value="ECO:0007669"/>
    <property type="project" value="UniProtKB-SubCell"/>
</dbReference>
<keyword evidence="8 17" id="KW-0418">Kinase</keyword>
<evidence type="ECO:0000256" key="11">
    <source>
        <dbReference type="ARBA" id="ARBA00023136"/>
    </source>
</evidence>
<dbReference type="GO" id="GO:0005524">
    <property type="term" value="F:ATP binding"/>
    <property type="evidence" value="ECO:0007669"/>
    <property type="project" value="UniProtKB-UniRule"/>
</dbReference>
<keyword evidence="11" id="KW-0472">Membrane</keyword>
<comment type="similarity">
    <text evidence="17">Belongs to the protein kinase superfamily. Ser/Thr protein kinase family.</text>
</comment>
<evidence type="ECO:0000256" key="5">
    <source>
        <dbReference type="ARBA" id="ARBA00022692"/>
    </source>
</evidence>
<evidence type="ECO:0000256" key="7">
    <source>
        <dbReference type="ARBA" id="ARBA00022741"/>
    </source>
</evidence>
<evidence type="ECO:0000256" key="10">
    <source>
        <dbReference type="ARBA" id="ARBA00022989"/>
    </source>
</evidence>
<dbReference type="SUPFAM" id="SSF56112">
    <property type="entry name" value="Protein kinase-like (PK-like)"/>
    <property type="match status" value="1"/>
</dbReference>
<evidence type="ECO:0000256" key="1">
    <source>
        <dbReference type="ARBA" id="ARBA00004479"/>
    </source>
</evidence>
<feature type="chain" id="PRO_5042852471" description="Receptor-like serine/threonine-protein kinase" evidence="19">
    <location>
        <begin position="21"/>
        <end position="798"/>
    </location>
</feature>
<dbReference type="InterPro" id="IPR000858">
    <property type="entry name" value="S_locus_glycoprot_dom"/>
</dbReference>
<dbReference type="GO" id="GO:0004674">
    <property type="term" value="F:protein serine/threonine kinase activity"/>
    <property type="evidence" value="ECO:0007669"/>
    <property type="project" value="UniProtKB-KW"/>
</dbReference>
<dbReference type="InterPro" id="IPR036426">
    <property type="entry name" value="Bulb-type_lectin_dom_sf"/>
</dbReference>
<dbReference type="FunFam" id="2.90.10.10:FF:000017">
    <property type="entry name" value="Putative receptor protein kinase ZmPK1"/>
    <property type="match status" value="1"/>
</dbReference>
<dbReference type="SUPFAM" id="SSF51110">
    <property type="entry name" value="alpha-D-mannose-specific plant lectins"/>
    <property type="match status" value="1"/>
</dbReference>
<keyword evidence="14" id="KW-0325">Glycoprotein</keyword>
<dbReference type="FunFam" id="1.10.510.10:FF:000302">
    <property type="entry name" value="Serine/threonine-protein kinase"/>
    <property type="match status" value="1"/>
</dbReference>
<dbReference type="SMART" id="SM00220">
    <property type="entry name" value="S_TKc"/>
    <property type="match status" value="1"/>
</dbReference>
<feature type="signal peptide" evidence="19">
    <location>
        <begin position="1"/>
        <end position="20"/>
    </location>
</feature>
<dbReference type="PROSITE" id="PS00107">
    <property type="entry name" value="PROTEIN_KINASE_ATP"/>
    <property type="match status" value="1"/>
</dbReference>
<evidence type="ECO:0000256" key="6">
    <source>
        <dbReference type="ARBA" id="ARBA00022729"/>
    </source>
</evidence>
<name>A0AAN7FSA9_QUERU</name>
<evidence type="ECO:0000256" key="13">
    <source>
        <dbReference type="ARBA" id="ARBA00023170"/>
    </source>
</evidence>
<dbReference type="EC" id="2.7.11.1" evidence="17"/>
<accession>A0AAN7FSA9</accession>
<reference evidence="22 23" key="1">
    <citation type="journal article" date="2023" name="G3 (Bethesda)">
        <title>A haplotype-resolved chromosome-scale genome for Quercus rubra L. provides insights into the genetics of adaptive traits for red oak species.</title>
        <authorList>
            <person name="Kapoor B."/>
            <person name="Jenkins J."/>
            <person name="Schmutz J."/>
            <person name="Zhebentyayeva T."/>
            <person name="Kuelheim C."/>
            <person name="Coggeshall M."/>
            <person name="Heim C."/>
            <person name="Lasky J.R."/>
            <person name="Leites L."/>
            <person name="Islam-Faridi N."/>
            <person name="Romero-Severson J."/>
            <person name="DeLeo V.L."/>
            <person name="Lucas S.M."/>
            <person name="Lazic D."/>
            <person name="Gailing O."/>
            <person name="Carlson J."/>
            <person name="Staton M."/>
        </authorList>
    </citation>
    <scope>NUCLEOTIDE SEQUENCE [LARGE SCALE GENOMIC DNA]</scope>
    <source>
        <strain evidence="22">Pseudo-F2</strain>
    </source>
</reference>
<comment type="catalytic activity">
    <reaction evidence="16 17">
        <text>L-seryl-[protein] + ATP = O-phospho-L-seryl-[protein] + ADP + H(+)</text>
        <dbReference type="Rhea" id="RHEA:17989"/>
        <dbReference type="Rhea" id="RHEA-COMP:9863"/>
        <dbReference type="Rhea" id="RHEA-COMP:11604"/>
        <dbReference type="ChEBI" id="CHEBI:15378"/>
        <dbReference type="ChEBI" id="CHEBI:29999"/>
        <dbReference type="ChEBI" id="CHEBI:30616"/>
        <dbReference type="ChEBI" id="CHEBI:83421"/>
        <dbReference type="ChEBI" id="CHEBI:456216"/>
        <dbReference type="EC" id="2.7.11.1"/>
    </reaction>
</comment>
<dbReference type="InterPro" id="IPR011009">
    <property type="entry name" value="Kinase-like_dom_sf"/>
</dbReference>
<keyword evidence="10" id="KW-1133">Transmembrane helix</keyword>
<protein>
    <recommendedName>
        <fullName evidence="17">Receptor-like serine/threonine-protein kinase</fullName>
        <ecNumber evidence="17">2.7.11.1</ecNumber>
    </recommendedName>
</protein>
<evidence type="ECO:0000256" key="4">
    <source>
        <dbReference type="ARBA" id="ARBA00022679"/>
    </source>
</evidence>
<keyword evidence="9 17" id="KW-0067">ATP-binding</keyword>
<dbReference type="CDD" id="cd00028">
    <property type="entry name" value="B_lectin"/>
    <property type="match status" value="1"/>
</dbReference>
<keyword evidence="13" id="KW-0675">Receptor</keyword>
<evidence type="ECO:0000256" key="14">
    <source>
        <dbReference type="ARBA" id="ARBA00023180"/>
    </source>
</evidence>
<dbReference type="PROSITE" id="PS50927">
    <property type="entry name" value="BULB_LECTIN"/>
    <property type="match status" value="1"/>
</dbReference>
<dbReference type="Pfam" id="PF01453">
    <property type="entry name" value="B_lectin"/>
    <property type="match status" value="1"/>
</dbReference>
<dbReference type="Pfam" id="PF00954">
    <property type="entry name" value="S_locus_glycop"/>
    <property type="match status" value="1"/>
</dbReference>
<evidence type="ECO:0000256" key="19">
    <source>
        <dbReference type="SAM" id="SignalP"/>
    </source>
</evidence>
<dbReference type="CDD" id="cd00053">
    <property type="entry name" value="EGF"/>
    <property type="match status" value="1"/>
</dbReference>
<dbReference type="PANTHER" id="PTHR47974:SF3">
    <property type="entry name" value="RECEPTOR-LIKE SERINE_THREONINE-PROTEIN KINASE"/>
    <property type="match status" value="1"/>
</dbReference>
<comment type="subcellular location">
    <subcellularLocation>
        <location evidence="1">Membrane</location>
        <topology evidence="1">Single-pass type I membrane protein</topology>
    </subcellularLocation>
</comment>
<dbReference type="InterPro" id="IPR024171">
    <property type="entry name" value="SRK-like_kinase"/>
</dbReference>
<evidence type="ECO:0000256" key="2">
    <source>
        <dbReference type="ARBA" id="ARBA00022527"/>
    </source>
</evidence>
<gene>
    <name evidence="22" type="ORF">RGQ29_009385</name>
</gene>
<evidence type="ECO:0000313" key="22">
    <source>
        <dbReference type="EMBL" id="KAK4599298.1"/>
    </source>
</evidence>
<dbReference type="PROSITE" id="PS50011">
    <property type="entry name" value="PROTEIN_KINASE_DOM"/>
    <property type="match status" value="1"/>
</dbReference>
<feature type="binding site" evidence="18">
    <location>
        <position position="540"/>
    </location>
    <ligand>
        <name>ATP</name>
        <dbReference type="ChEBI" id="CHEBI:30616"/>
    </ligand>
</feature>
<dbReference type="CDD" id="cd14066">
    <property type="entry name" value="STKc_IRAK"/>
    <property type="match status" value="1"/>
</dbReference>
<keyword evidence="3" id="KW-0245">EGF-like domain</keyword>
<dbReference type="GO" id="GO:0048544">
    <property type="term" value="P:recognition of pollen"/>
    <property type="evidence" value="ECO:0007669"/>
    <property type="project" value="InterPro"/>
</dbReference>
<keyword evidence="5" id="KW-0812">Transmembrane</keyword>
<evidence type="ECO:0000259" key="21">
    <source>
        <dbReference type="PROSITE" id="PS50927"/>
    </source>
</evidence>
<keyword evidence="12" id="KW-1015">Disulfide bond</keyword>
<evidence type="ECO:0000256" key="3">
    <source>
        <dbReference type="ARBA" id="ARBA00022536"/>
    </source>
</evidence>
<dbReference type="Proteomes" id="UP001324115">
    <property type="component" value="Unassembled WGS sequence"/>
</dbReference>
<keyword evidence="2 17" id="KW-0723">Serine/threonine-protein kinase</keyword>